<evidence type="ECO:0000313" key="2">
    <source>
        <dbReference type="EMBL" id="AOY90097.1"/>
    </source>
</evidence>
<dbReference type="RefSeq" id="WP_070973500.1">
    <property type="nucleotide sequence ID" value="NZ_CP017715.1"/>
</dbReference>
<organism evidence="2 3">
    <name type="scientific">Marinobacter salinus</name>
    <dbReference type="NCBI Taxonomy" id="1874317"/>
    <lineage>
        <taxon>Bacteria</taxon>
        <taxon>Pseudomonadati</taxon>
        <taxon>Pseudomonadota</taxon>
        <taxon>Gammaproteobacteria</taxon>
        <taxon>Pseudomonadales</taxon>
        <taxon>Marinobacteraceae</taxon>
        <taxon>Marinobacter</taxon>
    </lineage>
</organism>
<dbReference type="AlphaFoldDB" id="A0A1D9GR23"/>
<dbReference type="Proteomes" id="UP000177445">
    <property type="component" value="Chromosome"/>
</dbReference>
<evidence type="ECO:0000313" key="3">
    <source>
        <dbReference type="Proteomes" id="UP000177445"/>
    </source>
</evidence>
<sequence length="221" mass="25188">MSASTNHLDERTTDSSELLADIMPSAITLAMMLRQKKMAAWLRTEFDGYQDRESAPPYRRDLPGHIVARSPQYGWIPAPVNDQQKGTYGHLDLIEGTKALEKICVNSKKGDGNRILLDKDAMLELQKQINLSAELAINLSREIYCRLLRTVRATIYLWTQELMAKGLEGEHNHYSNEERAQVADLDDPEHFWRRAMEELDNLPVPDVKSAGFFERVFGRAG</sequence>
<dbReference type="Pfam" id="PF18864">
    <property type="entry name" value="AbiTii"/>
    <property type="match status" value="1"/>
</dbReference>
<keyword evidence="3" id="KW-1185">Reference proteome</keyword>
<protein>
    <recommendedName>
        <fullName evidence="1">AbiTii domain-containing protein</fullName>
    </recommendedName>
</protein>
<accession>A0A1D9GR23</accession>
<dbReference type="KEGG" id="msq:BKP64_01330"/>
<dbReference type="OrthoDB" id="6360084at2"/>
<dbReference type="InterPro" id="IPR041304">
    <property type="entry name" value="AbiTii"/>
</dbReference>
<feature type="domain" description="AbiTii" evidence="1">
    <location>
        <begin position="8"/>
        <end position="183"/>
    </location>
</feature>
<proteinExistence type="predicted"/>
<gene>
    <name evidence="2" type="ORF">BKP64_01330</name>
</gene>
<name>A0A1D9GR23_9GAMM</name>
<reference evidence="2 3" key="1">
    <citation type="submission" date="2016-10" db="EMBL/GenBank/DDBJ databases">
        <title>Marinobacter salinus sp. nov., a moderately halophilic bacterium isolated from a tidal flat environment.</title>
        <authorList>
            <person name="Park S.-J."/>
        </authorList>
    </citation>
    <scope>NUCLEOTIDE SEQUENCE [LARGE SCALE GENOMIC DNA]</scope>
    <source>
        <strain evidence="2 3">Hb8</strain>
    </source>
</reference>
<evidence type="ECO:0000259" key="1">
    <source>
        <dbReference type="Pfam" id="PF18864"/>
    </source>
</evidence>
<dbReference type="EMBL" id="CP017715">
    <property type="protein sequence ID" value="AOY90097.1"/>
    <property type="molecule type" value="Genomic_DNA"/>
</dbReference>